<dbReference type="PROSITE" id="PS50011">
    <property type="entry name" value="PROTEIN_KINASE_DOM"/>
    <property type="match status" value="1"/>
</dbReference>
<dbReference type="InterPro" id="IPR000719">
    <property type="entry name" value="Prot_kinase_dom"/>
</dbReference>
<reference evidence="2 3" key="1">
    <citation type="submission" date="2024-01" db="EMBL/GenBank/DDBJ databases">
        <title>Genome assemblies of Stephania.</title>
        <authorList>
            <person name="Yang L."/>
        </authorList>
    </citation>
    <scope>NUCLEOTIDE SEQUENCE [LARGE SCALE GENOMIC DNA]</scope>
    <source>
        <strain evidence="2">YNDBR</strain>
        <tissue evidence="2">Leaf</tissue>
    </source>
</reference>
<protein>
    <recommendedName>
        <fullName evidence="1">Protein kinase domain-containing protein</fullName>
    </recommendedName>
</protein>
<dbReference type="InterPro" id="IPR001245">
    <property type="entry name" value="Ser-Thr/Tyr_kinase_cat_dom"/>
</dbReference>
<dbReference type="Proteomes" id="UP001420932">
    <property type="component" value="Unassembled WGS sequence"/>
</dbReference>
<dbReference type="SUPFAM" id="SSF56112">
    <property type="entry name" value="Protein kinase-like (PK-like)"/>
    <property type="match status" value="1"/>
</dbReference>
<dbReference type="EMBL" id="JBBNAF010000007">
    <property type="protein sequence ID" value="KAK9127895.1"/>
    <property type="molecule type" value="Genomic_DNA"/>
</dbReference>
<sequence length="219" mass="24740">MARTRKNKATVALGGMGMGMPKADKKWYAAPTDSSNYRSAKVPLETFVRISSTCFDLASEIFIYFLVGLNGYIQLKFMKRFNADAKARTRIAFTVKAIVDERIDNGEIYRGKLKDGSLVAIRCLKLRKMHTTQNFSHQIELISKLRHRNLVNARHCFECYLDDSSVSIIFIVFKYVPNGTLRDCISGIRVVSLLLLGQLHVLDEVVMVVETIDVVAEVV</sequence>
<feature type="domain" description="Protein kinase" evidence="1">
    <location>
        <begin position="75"/>
        <end position="219"/>
    </location>
</feature>
<gene>
    <name evidence="2" type="ORF">Syun_016692</name>
</gene>
<dbReference type="InterPro" id="IPR051824">
    <property type="entry name" value="LRR_Rcpt-Like_S/T_Kinase"/>
</dbReference>
<dbReference type="GO" id="GO:0005524">
    <property type="term" value="F:ATP binding"/>
    <property type="evidence" value="ECO:0007669"/>
    <property type="project" value="InterPro"/>
</dbReference>
<keyword evidence="3" id="KW-1185">Reference proteome</keyword>
<dbReference type="AlphaFoldDB" id="A0AAP0J6I1"/>
<dbReference type="PANTHER" id="PTHR48006:SF84">
    <property type="entry name" value="REPEAT TRANSMEMBRANE PROTEIN KINASE, PUTATIVE, EXPRESSED-RELATED"/>
    <property type="match status" value="1"/>
</dbReference>
<dbReference type="GO" id="GO:0004672">
    <property type="term" value="F:protein kinase activity"/>
    <property type="evidence" value="ECO:0007669"/>
    <property type="project" value="InterPro"/>
</dbReference>
<evidence type="ECO:0000313" key="3">
    <source>
        <dbReference type="Proteomes" id="UP001420932"/>
    </source>
</evidence>
<dbReference type="Gene3D" id="1.10.510.10">
    <property type="entry name" value="Transferase(Phosphotransferase) domain 1"/>
    <property type="match status" value="1"/>
</dbReference>
<proteinExistence type="predicted"/>
<dbReference type="Pfam" id="PF07714">
    <property type="entry name" value="PK_Tyr_Ser-Thr"/>
    <property type="match status" value="1"/>
</dbReference>
<evidence type="ECO:0000313" key="2">
    <source>
        <dbReference type="EMBL" id="KAK9127895.1"/>
    </source>
</evidence>
<dbReference type="PANTHER" id="PTHR48006">
    <property type="entry name" value="LEUCINE-RICH REPEAT-CONTAINING PROTEIN DDB_G0281931-RELATED"/>
    <property type="match status" value="1"/>
</dbReference>
<dbReference type="InterPro" id="IPR011009">
    <property type="entry name" value="Kinase-like_dom_sf"/>
</dbReference>
<organism evidence="2 3">
    <name type="scientific">Stephania yunnanensis</name>
    <dbReference type="NCBI Taxonomy" id="152371"/>
    <lineage>
        <taxon>Eukaryota</taxon>
        <taxon>Viridiplantae</taxon>
        <taxon>Streptophyta</taxon>
        <taxon>Embryophyta</taxon>
        <taxon>Tracheophyta</taxon>
        <taxon>Spermatophyta</taxon>
        <taxon>Magnoliopsida</taxon>
        <taxon>Ranunculales</taxon>
        <taxon>Menispermaceae</taxon>
        <taxon>Menispermoideae</taxon>
        <taxon>Cissampelideae</taxon>
        <taxon>Stephania</taxon>
    </lineage>
</organism>
<evidence type="ECO:0000259" key="1">
    <source>
        <dbReference type="PROSITE" id="PS50011"/>
    </source>
</evidence>
<accession>A0AAP0J6I1</accession>
<comment type="caution">
    <text evidence="2">The sequence shown here is derived from an EMBL/GenBank/DDBJ whole genome shotgun (WGS) entry which is preliminary data.</text>
</comment>
<name>A0AAP0J6I1_9MAGN</name>